<sequence>MIAFLPRRRCAVLLAAAWIAAGPAAAEPLTFQQALSIVERSAPENLAQIAQLDAARAAVIPADALPDPKLSLGVDNLPLEGPDRYRLDRDFMTMRRIGLMQEIPNGDKRQARRQLAEAGVVRSEAEQVAMSLETRRQTAVAWLEVFHLERSLQVLSELDREVARLRGLVQAQIAGGGARSGDLLLADRDALALEERRDELERDRQQARAGLRRWLGDAADAPLAGEPPRFALDSQRLHQHLLDHPELQTASARIGEAQAELAEALAEKKPDWGVEVAYSNRDSRFGDMLSLQFSFDLPLFTGTRQGPRIDARQKGLAQREAEQEALQRAHRAELESGLASLDQLSRALERSERSLVPLARQRADLELAAYRAGTGELPAVIEARRELIEARLRQIELAKKRDQLAASLHYAYSENRP</sequence>
<dbReference type="EMBL" id="FNFD01000002">
    <property type="protein sequence ID" value="SDJ68653.1"/>
    <property type="molecule type" value="Genomic_DNA"/>
</dbReference>
<feature type="signal peptide" evidence="10">
    <location>
        <begin position="1"/>
        <end position="26"/>
    </location>
</feature>
<dbReference type="Proteomes" id="UP000198706">
    <property type="component" value="Unassembled WGS sequence"/>
</dbReference>
<dbReference type="InterPro" id="IPR003423">
    <property type="entry name" value="OMP_efflux"/>
</dbReference>
<evidence type="ECO:0000256" key="6">
    <source>
        <dbReference type="ARBA" id="ARBA00023139"/>
    </source>
</evidence>
<evidence type="ECO:0000256" key="5">
    <source>
        <dbReference type="ARBA" id="ARBA00023136"/>
    </source>
</evidence>
<keyword evidence="12" id="KW-1185">Reference proteome</keyword>
<evidence type="ECO:0000256" key="7">
    <source>
        <dbReference type="ARBA" id="ARBA00023237"/>
    </source>
</evidence>
<accession>A0A1G8VRX8</accession>
<evidence type="ECO:0000256" key="1">
    <source>
        <dbReference type="ARBA" id="ARBA00004442"/>
    </source>
</evidence>
<keyword evidence="8" id="KW-0449">Lipoprotein</keyword>
<gene>
    <name evidence="11" type="ORF">SAMN05216186_102332</name>
</gene>
<dbReference type="SUPFAM" id="SSF56954">
    <property type="entry name" value="Outer membrane efflux proteins (OEP)"/>
    <property type="match status" value="1"/>
</dbReference>
<evidence type="ECO:0000256" key="9">
    <source>
        <dbReference type="SAM" id="Coils"/>
    </source>
</evidence>
<dbReference type="PANTHER" id="PTHR30203:SF24">
    <property type="entry name" value="BLR4935 PROTEIN"/>
    <property type="match status" value="1"/>
</dbReference>
<comment type="similarity">
    <text evidence="2">Belongs to the outer membrane factor (OMF) (TC 1.B.17) family.</text>
</comment>
<proteinExistence type="inferred from homology"/>
<dbReference type="InterPro" id="IPR010131">
    <property type="entry name" value="MdtP/NodT-like"/>
</dbReference>
<evidence type="ECO:0000313" key="11">
    <source>
        <dbReference type="EMBL" id="SDJ68653.1"/>
    </source>
</evidence>
<evidence type="ECO:0000313" key="12">
    <source>
        <dbReference type="Proteomes" id="UP000198706"/>
    </source>
</evidence>
<keyword evidence="6" id="KW-0564">Palmitate</keyword>
<organism evidence="11 12">
    <name type="scientific">Pseudomonas indica</name>
    <dbReference type="NCBI Taxonomy" id="137658"/>
    <lineage>
        <taxon>Bacteria</taxon>
        <taxon>Pseudomonadati</taxon>
        <taxon>Pseudomonadota</taxon>
        <taxon>Gammaproteobacteria</taxon>
        <taxon>Pseudomonadales</taxon>
        <taxon>Pseudomonadaceae</taxon>
        <taxon>Pseudomonas</taxon>
    </lineage>
</organism>
<keyword evidence="7" id="KW-0998">Cell outer membrane</keyword>
<keyword evidence="3" id="KW-1134">Transmembrane beta strand</keyword>
<reference evidence="11 12" key="1">
    <citation type="submission" date="2016-10" db="EMBL/GenBank/DDBJ databases">
        <authorList>
            <person name="de Groot N.N."/>
        </authorList>
    </citation>
    <scope>NUCLEOTIDE SEQUENCE [LARGE SCALE GENOMIC DNA]</scope>
    <source>
        <strain evidence="11 12">JCM 21544</strain>
    </source>
</reference>
<dbReference type="GO" id="GO:0016020">
    <property type="term" value="C:membrane"/>
    <property type="evidence" value="ECO:0007669"/>
    <property type="project" value="UniProtKB-SubCell"/>
</dbReference>
<protein>
    <submittedName>
        <fullName evidence="11">Outer membrane protein TolC</fullName>
    </submittedName>
</protein>
<dbReference type="AlphaFoldDB" id="A0A1G8VRX8"/>
<dbReference type="PANTHER" id="PTHR30203">
    <property type="entry name" value="OUTER MEMBRANE CATION EFFLUX PROTEIN"/>
    <property type="match status" value="1"/>
</dbReference>
<name>A0A1G8VRX8_9PSED</name>
<keyword evidence="4" id="KW-0812">Transmembrane</keyword>
<keyword evidence="10" id="KW-0732">Signal</keyword>
<feature type="chain" id="PRO_5011461235" evidence="10">
    <location>
        <begin position="27"/>
        <end position="417"/>
    </location>
</feature>
<evidence type="ECO:0000256" key="2">
    <source>
        <dbReference type="ARBA" id="ARBA00007613"/>
    </source>
</evidence>
<dbReference type="Gene3D" id="1.20.1600.10">
    <property type="entry name" value="Outer membrane efflux proteins (OEP)"/>
    <property type="match status" value="1"/>
</dbReference>
<dbReference type="STRING" id="137658.SAMN05216186_102332"/>
<comment type="subcellular location">
    <subcellularLocation>
        <location evidence="1">Cell outer membrane</location>
    </subcellularLocation>
</comment>
<evidence type="ECO:0000256" key="10">
    <source>
        <dbReference type="SAM" id="SignalP"/>
    </source>
</evidence>
<keyword evidence="5" id="KW-0472">Membrane</keyword>
<evidence type="ECO:0000256" key="8">
    <source>
        <dbReference type="ARBA" id="ARBA00023288"/>
    </source>
</evidence>
<feature type="coiled-coil region" evidence="9">
    <location>
        <begin position="183"/>
        <end position="210"/>
    </location>
</feature>
<dbReference type="GO" id="GO:0015562">
    <property type="term" value="F:efflux transmembrane transporter activity"/>
    <property type="evidence" value="ECO:0007669"/>
    <property type="project" value="InterPro"/>
</dbReference>
<keyword evidence="9" id="KW-0175">Coiled coil</keyword>
<dbReference type="Pfam" id="PF02321">
    <property type="entry name" value="OEP"/>
    <property type="match status" value="2"/>
</dbReference>
<evidence type="ECO:0000256" key="3">
    <source>
        <dbReference type="ARBA" id="ARBA00022452"/>
    </source>
</evidence>
<evidence type="ECO:0000256" key="4">
    <source>
        <dbReference type="ARBA" id="ARBA00022692"/>
    </source>
</evidence>
<dbReference type="RefSeq" id="WP_084334794.1">
    <property type="nucleotide sequence ID" value="NZ_FNFD01000002.1"/>
</dbReference>